<dbReference type="EMBL" id="VSSQ01144815">
    <property type="protein sequence ID" value="MPN64241.1"/>
    <property type="molecule type" value="Genomic_DNA"/>
</dbReference>
<evidence type="ECO:0000313" key="2">
    <source>
        <dbReference type="EMBL" id="MPN64241.1"/>
    </source>
</evidence>
<protein>
    <recommendedName>
        <fullName evidence="1">Phosphodiester glycosidase domain-containing protein</fullName>
    </recommendedName>
</protein>
<gene>
    <name evidence="2" type="ORF">SDC9_212012</name>
</gene>
<dbReference type="PANTHER" id="PTHR40446">
    <property type="entry name" value="N-ACETYLGLUCOSAMINE-1-PHOSPHODIESTER ALPHA-N-ACETYLGLUCOSAMINIDASE"/>
    <property type="match status" value="1"/>
</dbReference>
<proteinExistence type="predicted"/>
<feature type="domain" description="Phosphodiester glycosidase" evidence="1">
    <location>
        <begin position="12"/>
        <end position="94"/>
    </location>
</feature>
<accession>A0A645JKX8</accession>
<name>A0A645JKX8_9ZZZZ</name>
<sequence>MVCDTSDSKIKVKNPRSAIGYYGPGHYCFIVVDGRQKGYSDGMTLDELANTFASLGGLTAYNLDGGATAMMVFQGAVISQPTSGGRSSSDIIYF</sequence>
<organism evidence="2">
    <name type="scientific">bioreactor metagenome</name>
    <dbReference type="NCBI Taxonomy" id="1076179"/>
    <lineage>
        <taxon>unclassified sequences</taxon>
        <taxon>metagenomes</taxon>
        <taxon>ecological metagenomes</taxon>
    </lineage>
</organism>
<dbReference type="PANTHER" id="PTHR40446:SF2">
    <property type="entry name" value="N-ACETYLGLUCOSAMINE-1-PHOSPHODIESTER ALPHA-N-ACETYLGLUCOSAMINIDASE"/>
    <property type="match status" value="1"/>
</dbReference>
<reference evidence="2" key="1">
    <citation type="submission" date="2019-08" db="EMBL/GenBank/DDBJ databases">
        <authorList>
            <person name="Kucharzyk K."/>
            <person name="Murdoch R.W."/>
            <person name="Higgins S."/>
            <person name="Loffler F."/>
        </authorList>
    </citation>
    <scope>NUCLEOTIDE SEQUENCE</scope>
</reference>
<dbReference type="AlphaFoldDB" id="A0A645JKX8"/>
<dbReference type="Pfam" id="PF09992">
    <property type="entry name" value="NAGPA"/>
    <property type="match status" value="1"/>
</dbReference>
<evidence type="ECO:0000259" key="1">
    <source>
        <dbReference type="Pfam" id="PF09992"/>
    </source>
</evidence>
<dbReference type="InterPro" id="IPR018711">
    <property type="entry name" value="NAGPA"/>
</dbReference>
<comment type="caution">
    <text evidence="2">The sequence shown here is derived from an EMBL/GenBank/DDBJ whole genome shotgun (WGS) entry which is preliminary data.</text>
</comment>